<comment type="caution">
    <text evidence="2">The sequence shown here is derived from an EMBL/GenBank/DDBJ whole genome shotgun (WGS) entry which is preliminary data.</text>
</comment>
<keyword evidence="3" id="KW-1185">Reference proteome</keyword>
<reference evidence="2 3" key="1">
    <citation type="submission" date="2022-07" db="EMBL/GenBank/DDBJ databases">
        <authorList>
            <person name="Li W.-J."/>
            <person name="Deng Q.-Q."/>
        </authorList>
    </citation>
    <scope>NUCLEOTIDE SEQUENCE [LARGE SCALE GENOMIC DNA]</scope>
    <source>
        <strain evidence="2 3">SYSU M60028</strain>
    </source>
</reference>
<proteinExistence type="predicted"/>
<feature type="region of interest" description="Disordered" evidence="1">
    <location>
        <begin position="1"/>
        <end position="71"/>
    </location>
</feature>
<accession>A0ABT1LHK7</accession>
<protein>
    <submittedName>
        <fullName evidence="2">Uncharacterized protein</fullName>
    </submittedName>
</protein>
<evidence type="ECO:0000313" key="2">
    <source>
        <dbReference type="EMBL" id="MCP8940979.1"/>
    </source>
</evidence>
<evidence type="ECO:0000313" key="3">
    <source>
        <dbReference type="Proteomes" id="UP001205890"/>
    </source>
</evidence>
<dbReference type="EMBL" id="JANCLU010000032">
    <property type="protein sequence ID" value="MCP8940979.1"/>
    <property type="molecule type" value="Genomic_DNA"/>
</dbReference>
<gene>
    <name evidence="2" type="ORF">NK718_20840</name>
</gene>
<organism evidence="2 3">
    <name type="scientific">Alsobacter ponti</name>
    <dbReference type="NCBI Taxonomy" id="2962936"/>
    <lineage>
        <taxon>Bacteria</taxon>
        <taxon>Pseudomonadati</taxon>
        <taxon>Pseudomonadota</taxon>
        <taxon>Alphaproteobacteria</taxon>
        <taxon>Hyphomicrobiales</taxon>
        <taxon>Alsobacteraceae</taxon>
        <taxon>Alsobacter</taxon>
    </lineage>
</organism>
<dbReference type="Proteomes" id="UP001205890">
    <property type="component" value="Unassembled WGS sequence"/>
</dbReference>
<evidence type="ECO:0000256" key="1">
    <source>
        <dbReference type="SAM" id="MobiDB-lite"/>
    </source>
</evidence>
<dbReference type="RefSeq" id="WP_254746337.1">
    <property type="nucleotide sequence ID" value="NZ_JANCLU010000032.1"/>
</dbReference>
<feature type="compositionally biased region" description="Basic and acidic residues" evidence="1">
    <location>
        <begin position="1"/>
        <end position="21"/>
    </location>
</feature>
<name>A0ABT1LHK7_9HYPH</name>
<sequence>MKGNDDLKANAEKALRMKRDAGPQGGAPDHRTSRKGGVAEGQVDATDPKVGKEGVGVPNLKRSHNARAGDA</sequence>